<dbReference type="RefSeq" id="XP_031343396.1">
    <property type="nucleotide sequence ID" value="XM_031487536.1"/>
</dbReference>
<sequence>MPIRELPEELQKKTEKELNETPQRRTSDIDHIKDWLSKQPHLNVISPDDQMVLNFLRGCKFRAEKTKQKMDYYYSTKTIYRELFDGRDPLSEEMQYTLNAGRYWLPLPKSKNPLAPRTLLYQSNPYKPSEKLNPVIQMKTILMVMDVLVQEDDSFVINGFQVIQFLPGLSLQHLTEMSPNLIRMMYLCTLKRYPARMKGLHFVNIPSAGYALFKMAKPLISEKIQSRIHFHQTNDYSDLYKIIPKSDLPKELGGESYTISDQLAKWNDIMLKCRSWFLENEKLRSDESKRIAKWDNTELFGVEGSFRKLDID</sequence>
<dbReference type="Gene3D" id="1.10.8.20">
    <property type="entry name" value="N-terminal domain of phosphatidylinositol transfer protein sec14p"/>
    <property type="match status" value="1"/>
</dbReference>
<dbReference type="InterPro" id="IPR036865">
    <property type="entry name" value="CRAL-TRIO_dom_sf"/>
</dbReference>
<dbReference type="AlphaFoldDB" id="A0A1Y1KP10"/>
<dbReference type="PRINTS" id="PR00180">
    <property type="entry name" value="CRETINALDHBP"/>
</dbReference>
<dbReference type="GeneID" id="116170949"/>
<dbReference type="PROSITE" id="PS50191">
    <property type="entry name" value="CRAL_TRIO"/>
    <property type="match status" value="1"/>
</dbReference>
<dbReference type="SMART" id="SM00516">
    <property type="entry name" value="SEC14"/>
    <property type="match status" value="1"/>
</dbReference>
<dbReference type="PANTHER" id="PTHR10174:SF224">
    <property type="entry name" value="RETINOL-BINDING PROTEIN PINTA"/>
    <property type="match status" value="1"/>
</dbReference>
<dbReference type="Gene3D" id="3.40.525.10">
    <property type="entry name" value="CRAL-TRIO lipid binding domain"/>
    <property type="match status" value="1"/>
</dbReference>
<protein>
    <recommendedName>
        <fullName evidence="2">CRAL-TRIO domain-containing protein</fullName>
    </recommendedName>
</protein>
<feature type="region of interest" description="Disordered" evidence="1">
    <location>
        <begin position="1"/>
        <end position="25"/>
    </location>
</feature>
<dbReference type="SUPFAM" id="SSF52087">
    <property type="entry name" value="CRAL/TRIO domain"/>
    <property type="match status" value="1"/>
</dbReference>
<dbReference type="Gene3D" id="1.20.5.1200">
    <property type="entry name" value="Alpha-tocopherol transfer"/>
    <property type="match status" value="1"/>
</dbReference>
<reference evidence="3" key="1">
    <citation type="journal article" date="2016" name="Sci. Rep.">
        <title>Molecular characterization of firefly nuptial gifts: a multi-omics approach sheds light on postcopulatory sexual selection.</title>
        <authorList>
            <person name="Al-Wathiqui N."/>
            <person name="Fallon T.R."/>
            <person name="South A."/>
            <person name="Weng J.K."/>
            <person name="Lewis S.M."/>
        </authorList>
    </citation>
    <scope>NUCLEOTIDE SEQUENCE</scope>
</reference>
<feature type="domain" description="CRAL-TRIO" evidence="2">
    <location>
        <begin position="87"/>
        <end position="260"/>
    </location>
</feature>
<dbReference type="CDD" id="cd00170">
    <property type="entry name" value="SEC14"/>
    <property type="match status" value="1"/>
</dbReference>
<dbReference type="PANTHER" id="PTHR10174">
    <property type="entry name" value="ALPHA-TOCOPHEROL TRANSFER PROTEIN-RELATED"/>
    <property type="match status" value="1"/>
</dbReference>
<name>A0A1Y1KP10_PHOPY</name>
<dbReference type="EMBL" id="GEZM01080092">
    <property type="protein sequence ID" value="JAV62318.1"/>
    <property type="molecule type" value="Transcribed_RNA"/>
</dbReference>
<proteinExistence type="predicted"/>
<dbReference type="InterPro" id="IPR001251">
    <property type="entry name" value="CRAL-TRIO_dom"/>
</dbReference>
<evidence type="ECO:0000313" key="3">
    <source>
        <dbReference type="EMBL" id="JAV62318.1"/>
    </source>
</evidence>
<dbReference type="GO" id="GO:0016020">
    <property type="term" value="C:membrane"/>
    <property type="evidence" value="ECO:0007669"/>
    <property type="project" value="TreeGrafter"/>
</dbReference>
<dbReference type="SUPFAM" id="SSF46938">
    <property type="entry name" value="CRAL/TRIO N-terminal domain"/>
    <property type="match status" value="1"/>
</dbReference>
<evidence type="ECO:0000259" key="2">
    <source>
        <dbReference type="PROSITE" id="PS50191"/>
    </source>
</evidence>
<dbReference type="Pfam" id="PF00650">
    <property type="entry name" value="CRAL_TRIO"/>
    <property type="match status" value="1"/>
</dbReference>
<dbReference type="InterPro" id="IPR036273">
    <property type="entry name" value="CRAL/TRIO_N_dom_sf"/>
</dbReference>
<organism evidence="3">
    <name type="scientific">Photinus pyralis</name>
    <name type="common">Common eastern firefly</name>
    <name type="synonym">Lampyris pyralis</name>
    <dbReference type="NCBI Taxonomy" id="7054"/>
    <lineage>
        <taxon>Eukaryota</taxon>
        <taxon>Metazoa</taxon>
        <taxon>Ecdysozoa</taxon>
        <taxon>Arthropoda</taxon>
        <taxon>Hexapoda</taxon>
        <taxon>Insecta</taxon>
        <taxon>Pterygota</taxon>
        <taxon>Neoptera</taxon>
        <taxon>Endopterygota</taxon>
        <taxon>Coleoptera</taxon>
        <taxon>Polyphaga</taxon>
        <taxon>Elateriformia</taxon>
        <taxon>Elateroidea</taxon>
        <taxon>Lampyridae</taxon>
        <taxon>Lampyrinae</taxon>
        <taxon>Photinus</taxon>
    </lineage>
</organism>
<evidence type="ECO:0000256" key="1">
    <source>
        <dbReference type="SAM" id="MobiDB-lite"/>
    </source>
</evidence>
<accession>A0A1Y1KP10</accession>
<dbReference type="GO" id="GO:1902936">
    <property type="term" value="F:phosphatidylinositol bisphosphate binding"/>
    <property type="evidence" value="ECO:0007669"/>
    <property type="project" value="TreeGrafter"/>
</dbReference>